<dbReference type="PROSITE" id="PS51300">
    <property type="entry name" value="NIRD"/>
    <property type="match status" value="1"/>
</dbReference>
<evidence type="ECO:0000256" key="7">
    <source>
        <dbReference type="ARBA" id="ARBA00012353"/>
    </source>
</evidence>
<comment type="pathway">
    <text evidence="5">Nitrogen metabolism; nitrate reduction (assimilation).</text>
</comment>
<dbReference type="InterPro" id="IPR036922">
    <property type="entry name" value="Rieske_2Fe-2S_sf"/>
</dbReference>
<dbReference type="SUPFAM" id="SSF51905">
    <property type="entry name" value="FAD/NAD(P)-binding domain"/>
    <property type="match status" value="2"/>
</dbReference>
<dbReference type="GO" id="GO:0050661">
    <property type="term" value="F:NADP binding"/>
    <property type="evidence" value="ECO:0007669"/>
    <property type="project" value="InterPro"/>
</dbReference>
<evidence type="ECO:0000256" key="12">
    <source>
        <dbReference type="ARBA" id="ARBA00022723"/>
    </source>
</evidence>
<dbReference type="InterPro" id="IPR045854">
    <property type="entry name" value="NO2/SO3_Rdtase_4Fe4S_sf"/>
</dbReference>
<comment type="catalytic activity">
    <reaction evidence="20">
        <text>hydrogen sulfide + 6 oxidized [2Fe-2S]-[ferredoxin] + 3 H2O = sulfite + 6 reduced [2Fe-2S]-[ferredoxin] + 7 H(+)</text>
        <dbReference type="Rhea" id="RHEA:23132"/>
        <dbReference type="Rhea" id="RHEA-COMP:10000"/>
        <dbReference type="Rhea" id="RHEA-COMP:10001"/>
        <dbReference type="ChEBI" id="CHEBI:15377"/>
        <dbReference type="ChEBI" id="CHEBI:15378"/>
        <dbReference type="ChEBI" id="CHEBI:17359"/>
        <dbReference type="ChEBI" id="CHEBI:29919"/>
        <dbReference type="ChEBI" id="CHEBI:33737"/>
        <dbReference type="ChEBI" id="CHEBI:33738"/>
        <dbReference type="EC" id="1.8.7.1"/>
    </reaction>
</comment>
<evidence type="ECO:0000256" key="4">
    <source>
        <dbReference type="ARBA" id="ARBA00003247"/>
    </source>
</evidence>
<dbReference type="Pfam" id="PF04324">
    <property type="entry name" value="Fer2_BFD"/>
    <property type="match status" value="1"/>
</dbReference>
<dbReference type="Pfam" id="PF01077">
    <property type="entry name" value="NIR_SIR"/>
    <property type="match status" value="1"/>
</dbReference>
<evidence type="ECO:0000256" key="18">
    <source>
        <dbReference type="ARBA" id="ARBA00023063"/>
    </source>
</evidence>
<evidence type="ECO:0000256" key="5">
    <source>
        <dbReference type="ARBA" id="ARBA00005096"/>
    </source>
</evidence>
<dbReference type="Gene3D" id="3.30.413.10">
    <property type="entry name" value="Sulfite Reductase Hemoprotein, domain 1"/>
    <property type="match status" value="1"/>
</dbReference>
<dbReference type="GO" id="GO:0042128">
    <property type="term" value="P:nitrate assimilation"/>
    <property type="evidence" value="ECO:0007669"/>
    <property type="project" value="UniProtKB-UniPathway"/>
</dbReference>
<dbReference type="SUPFAM" id="SSF50022">
    <property type="entry name" value="ISP domain"/>
    <property type="match status" value="1"/>
</dbReference>
<proteinExistence type="inferred from homology"/>
<evidence type="ECO:0000256" key="3">
    <source>
        <dbReference type="ARBA" id="ARBA00001974"/>
    </source>
</evidence>
<dbReference type="CDD" id="cd19944">
    <property type="entry name" value="NirB_Fer2_BFD-like_2"/>
    <property type="match status" value="1"/>
</dbReference>
<dbReference type="PANTHER" id="PTHR43809:SF1">
    <property type="entry name" value="NITRITE REDUCTASE (NADH) LARGE SUBUNIT"/>
    <property type="match status" value="1"/>
</dbReference>
<evidence type="ECO:0000256" key="17">
    <source>
        <dbReference type="ARBA" id="ARBA00023014"/>
    </source>
</evidence>
<dbReference type="InterPro" id="IPR016156">
    <property type="entry name" value="FAD/NAD-linked_Rdtase_dimer_sf"/>
</dbReference>
<comment type="cofactor">
    <cofactor evidence="19">
        <name>[2Fe-2S] cluster</name>
        <dbReference type="ChEBI" id="CHEBI:190135"/>
    </cofactor>
</comment>
<comment type="function">
    <text evidence="4">Catalyzes the reduction of sulfite to sulfide, a step in the biosynthesis of sulfur-containing amino acids and cofactors.</text>
</comment>
<dbReference type="InterPro" id="IPR012744">
    <property type="entry name" value="Nitri_red_NirB"/>
</dbReference>
<dbReference type="KEGG" id="psim:KR76_01525"/>
<keyword evidence="22" id="KW-1185">Reference proteome</keyword>
<evidence type="ECO:0000256" key="9">
    <source>
        <dbReference type="ARBA" id="ARBA00022617"/>
    </source>
</evidence>
<keyword evidence="12" id="KW-0479">Metal-binding</keyword>
<dbReference type="GO" id="GO:0051537">
    <property type="term" value="F:2 iron, 2 sulfur cluster binding"/>
    <property type="evidence" value="ECO:0007669"/>
    <property type="project" value="UniProtKB-KW"/>
</dbReference>
<dbReference type="PRINTS" id="PR00368">
    <property type="entry name" value="FADPNR"/>
</dbReference>
<dbReference type="PRINTS" id="PR00411">
    <property type="entry name" value="PNDRDTASEI"/>
</dbReference>
<evidence type="ECO:0000256" key="19">
    <source>
        <dbReference type="ARBA" id="ARBA00034078"/>
    </source>
</evidence>
<dbReference type="InterPro" id="IPR052034">
    <property type="entry name" value="NasD-like"/>
</dbReference>
<evidence type="ECO:0000256" key="6">
    <source>
        <dbReference type="ARBA" id="ARBA00010429"/>
    </source>
</evidence>
<dbReference type="FunFam" id="3.50.50.60:FF:000033">
    <property type="entry name" value="Nitrite reductase [NAD(P)H], large subunit"/>
    <property type="match status" value="1"/>
</dbReference>
<dbReference type="InterPro" id="IPR041854">
    <property type="entry name" value="BFD-like_2Fe2S-bd_dom_sf"/>
</dbReference>
<dbReference type="NCBIfam" id="TIGR02374">
    <property type="entry name" value="nitri_red_nirB"/>
    <property type="match status" value="1"/>
</dbReference>
<dbReference type="SUPFAM" id="SSF55124">
    <property type="entry name" value="Nitrite/Sulfite reductase N-terminal domain-like"/>
    <property type="match status" value="1"/>
</dbReference>
<sequence length="952" mass="100814">MPSHLRKQLVVVGHGMVGHRFVQAAVERGLTETHDITVLGAEPRPAYDRVALTSYFEVGAEALSFLPGGTYDDPRVTLRLATEVVAISPRQRVITLAGGEDLHYDELVLATGAFPFVPPVPGKDLENVFVYRTIEDLEAIRAASRKAKVGAVIGGGLLGLEAANALHQLGLETHVVELAPRLMAVQIDDAAGSTLSRHIETLGLTVHTGAMTEAVLGRRKVTGLALKDRNPLDVDLVVFSAGIRPRDALGRAADLEIAERGGILVDERCRTSDEHIWAIGECAAPGGRMYGLVAPGYTMAEVVVDALLGGGAGAFTGADLSTKLKLLGVDVASFGDAFAADEDALEVVYADAVAGIYKKLVVKELASGGYELLGGILVGDASAYGVLRPLVGSGMELPDNPEELILPAGRGSTGSASDLLPDDAQVCSCNDVTKAEIVAAVSEGGACDSAACVTACTRAGSTCGSCKNVVKKIVEDHFAATGRTVDKSLCEHFAMTRQELFEVVAVHGYQRFDDIVAGHGRGRGCDICKPAVASILASLLHHHVLDGANATLQDTNDAYLANLQKNGTYSVVPRLPGGEVTPDKLIVIGEVARDFGLYTKVTGGQRIDLFGARLEDLPAIWRRLVDAGMESGHAYGKSLRTVKSCVGSAWCRYGVQDSVGLAVELELRYRGLRSPHKLKGGVSGCARECAEARGKDFGIIATEKGWNLYVGGNGGAVPAHAQLLAGDLSHDELVRYLDRFLMYYVRTADRLQRTSTWLAEIGGVARVRAVVVDDALGLGDELEAAMAQHVDSYFDEWRATIEDPEKLARFVSFVNAPGAPEPAVAFQEEARATTLTLGTAVCRLDQVQRESGVVALVGGADVAVFRTYDDEVFALANVDPFGQASVLSRGIVGTTARDGADVPFVASPLLKQRFDLRTGVCLDDPEVAVATYDVRVVDGVVVVGARRETIAS</sequence>
<evidence type="ECO:0000313" key="21">
    <source>
        <dbReference type="EMBL" id="AJR18014.1"/>
    </source>
</evidence>
<evidence type="ECO:0000256" key="11">
    <source>
        <dbReference type="ARBA" id="ARBA00022714"/>
    </source>
</evidence>
<dbReference type="PRINTS" id="PR00397">
    <property type="entry name" value="SIROHAEM"/>
</dbReference>
<dbReference type="InterPro" id="IPR036136">
    <property type="entry name" value="Nit/Sulf_reduc_fer-like_dom_sf"/>
</dbReference>
<dbReference type="FunFam" id="3.30.413.10:FF:000007">
    <property type="entry name" value="Nitrite reductase [NAD(P)H] large subunit"/>
    <property type="match status" value="1"/>
</dbReference>
<dbReference type="GO" id="GO:0051539">
    <property type="term" value="F:4 iron, 4 sulfur cluster binding"/>
    <property type="evidence" value="ECO:0007669"/>
    <property type="project" value="UniProtKB-KW"/>
</dbReference>
<dbReference type="PROSITE" id="PS00365">
    <property type="entry name" value="NIR_SIR"/>
    <property type="match status" value="1"/>
</dbReference>
<dbReference type="Pfam" id="PF18267">
    <property type="entry name" value="Rubredoxin_C"/>
    <property type="match status" value="1"/>
</dbReference>
<keyword evidence="15 21" id="KW-0560">Oxidoreductase</keyword>
<evidence type="ECO:0000256" key="1">
    <source>
        <dbReference type="ARBA" id="ARBA00001929"/>
    </source>
</evidence>
<keyword evidence="10" id="KW-0285">Flavoprotein</keyword>
<dbReference type="OrthoDB" id="9768666at2"/>
<dbReference type="GO" id="GO:0020037">
    <property type="term" value="F:heme binding"/>
    <property type="evidence" value="ECO:0007669"/>
    <property type="project" value="InterPro"/>
</dbReference>
<evidence type="ECO:0000256" key="14">
    <source>
        <dbReference type="ARBA" id="ARBA00022827"/>
    </source>
</evidence>
<evidence type="ECO:0000256" key="20">
    <source>
        <dbReference type="ARBA" id="ARBA00049518"/>
    </source>
</evidence>
<dbReference type="UniPathway" id="UPA00653"/>
<dbReference type="Pfam" id="PF07992">
    <property type="entry name" value="Pyr_redox_2"/>
    <property type="match status" value="1"/>
</dbReference>
<dbReference type="EMBL" id="CP009896">
    <property type="protein sequence ID" value="AJR18014.1"/>
    <property type="molecule type" value="Genomic_DNA"/>
</dbReference>
<dbReference type="EC" id="1.8.7.1" evidence="7"/>
<keyword evidence="9" id="KW-0349">Heme</keyword>
<evidence type="ECO:0000313" key="22">
    <source>
        <dbReference type="Proteomes" id="UP000030300"/>
    </source>
</evidence>
<evidence type="ECO:0000256" key="16">
    <source>
        <dbReference type="ARBA" id="ARBA00023004"/>
    </source>
</evidence>
<name>A0A0C5XB40_NOCSI</name>
<dbReference type="CDD" id="cd03529">
    <property type="entry name" value="Rieske_NirD"/>
    <property type="match status" value="1"/>
</dbReference>
<dbReference type="GO" id="GO:0008942">
    <property type="term" value="F:nitrite reductase [NAD(P)H] activity"/>
    <property type="evidence" value="ECO:0007669"/>
    <property type="project" value="InterPro"/>
</dbReference>
<dbReference type="InterPro" id="IPR006066">
    <property type="entry name" value="NO2/SO3_Rdtase_FeS/sirohaem_BS"/>
</dbReference>
<dbReference type="Pfam" id="PF13806">
    <property type="entry name" value="Rieske_2"/>
    <property type="match status" value="1"/>
</dbReference>
<evidence type="ECO:0000256" key="10">
    <source>
        <dbReference type="ARBA" id="ARBA00022630"/>
    </source>
</evidence>
<protein>
    <recommendedName>
        <fullName evidence="7">assimilatory sulfite reductase (ferredoxin)</fullName>
        <ecNumber evidence="7">1.8.7.1</ecNumber>
    </recommendedName>
</protein>
<dbReference type="GO" id="GO:0016705">
    <property type="term" value="F:oxidoreductase activity, acting on paired donors, with incorporation or reduction of molecular oxygen"/>
    <property type="evidence" value="ECO:0007669"/>
    <property type="project" value="UniProtKB-ARBA"/>
</dbReference>
<comment type="cofactor">
    <cofactor evidence="3">
        <name>FAD</name>
        <dbReference type="ChEBI" id="CHEBI:57692"/>
    </cofactor>
</comment>
<dbReference type="Gene3D" id="1.10.10.1100">
    <property type="entry name" value="BFD-like [2Fe-2S]-binding domain"/>
    <property type="match status" value="1"/>
</dbReference>
<keyword evidence="14" id="KW-0274">FAD</keyword>
<keyword evidence="11" id="KW-0001">2Fe-2S</keyword>
<comment type="cofactor">
    <cofactor evidence="1">
        <name>siroheme</name>
        <dbReference type="ChEBI" id="CHEBI:60052"/>
    </cofactor>
</comment>
<dbReference type="SUPFAM" id="SSF56014">
    <property type="entry name" value="Nitrite and sulphite reductase 4Fe-4S domain-like"/>
    <property type="match status" value="1"/>
</dbReference>
<dbReference type="InterPro" id="IPR041575">
    <property type="entry name" value="Rubredoxin_C"/>
</dbReference>
<gene>
    <name evidence="21" type="ORF">KR76_01525</name>
</gene>
<evidence type="ECO:0000256" key="8">
    <source>
        <dbReference type="ARBA" id="ARBA00022485"/>
    </source>
</evidence>
<dbReference type="InterPro" id="IPR017941">
    <property type="entry name" value="Rieske_2Fe-2S"/>
</dbReference>
<evidence type="ECO:0000256" key="13">
    <source>
        <dbReference type="ARBA" id="ARBA00022784"/>
    </source>
</evidence>
<keyword evidence="8" id="KW-0004">4Fe-4S</keyword>
<keyword evidence="13" id="KW-0883">Thioether bond</keyword>
<dbReference type="Proteomes" id="UP000030300">
    <property type="component" value="Chromosome"/>
</dbReference>
<dbReference type="InterPro" id="IPR012748">
    <property type="entry name" value="Rieske-like_NirD"/>
</dbReference>
<dbReference type="HOGENOM" id="CLU_003291_0_0_11"/>
<evidence type="ECO:0000256" key="15">
    <source>
        <dbReference type="ARBA" id="ARBA00023002"/>
    </source>
</evidence>
<keyword evidence="18" id="KW-0534">Nitrate assimilation</keyword>
<dbReference type="Gene3D" id="3.30.390.30">
    <property type="match status" value="1"/>
</dbReference>
<dbReference type="InterPro" id="IPR007419">
    <property type="entry name" value="BFD-like_2Fe2S-bd_dom"/>
</dbReference>
<dbReference type="InterPro" id="IPR036188">
    <property type="entry name" value="FAD/NAD-bd_sf"/>
</dbReference>
<dbReference type="NCBIfam" id="TIGR02378">
    <property type="entry name" value="nirD_assim_sml"/>
    <property type="match status" value="1"/>
</dbReference>
<dbReference type="InterPro" id="IPR005117">
    <property type="entry name" value="NiRdtase/SiRdtase_haem-b_fer"/>
</dbReference>
<comment type="similarity">
    <text evidence="6">Belongs to the nitrite and sulfite reductase 4Fe-4S domain family.</text>
</comment>
<dbReference type="Gene3D" id="2.102.10.10">
    <property type="entry name" value="Rieske [2Fe-2S] iron-sulphur domain"/>
    <property type="match status" value="1"/>
</dbReference>
<keyword evidence="16" id="KW-0408">Iron</keyword>
<dbReference type="GO" id="GO:0050311">
    <property type="term" value="F:sulfite reductase (ferredoxin) activity"/>
    <property type="evidence" value="ECO:0007669"/>
    <property type="project" value="UniProtKB-EC"/>
</dbReference>
<reference evidence="21 22" key="1">
    <citation type="journal article" date="2015" name="Genome Announc.">
        <title>Complete Genome Sequence of Steroid-Transforming Nocardioides simplex VKM Ac-2033D.</title>
        <authorList>
            <person name="Shtratnikova V.Y."/>
            <person name="Schelkunov M.I."/>
            <person name="Pekov Y.A."/>
            <person name="Fokina V.V."/>
            <person name="Logacheva M.D."/>
            <person name="Sokolov S.L."/>
            <person name="Bragin E.Y."/>
            <person name="Ashapkin V.V."/>
            <person name="Donova M.V."/>
        </authorList>
    </citation>
    <scope>NUCLEOTIDE SEQUENCE [LARGE SCALE GENOMIC DNA]</scope>
    <source>
        <strain evidence="21 22">VKM Ac-2033D</strain>
    </source>
</reference>
<dbReference type="NCBIfam" id="NF011565">
    <property type="entry name" value="PRK14989.1"/>
    <property type="match status" value="1"/>
</dbReference>
<dbReference type="RefSeq" id="WP_082003501.1">
    <property type="nucleotide sequence ID" value="NZ_FOUK01000004.1"/>
</dbReference>
<comment type="cofactor">
    <cofactor evidence="2">
        <name>[4Fe-4S] cluster</name>
        <dbReference type="ChEBI" id="CHEBI:49883"/>
    </cofactor>
</comment>
<dbReference type="Pfam" id="PF03460">
    <property type="entry name" value="NIR_SIR_ferr"/>
    <property type="match status" value="1"/>
</dbReference>
<dbReference type="GO" id="GO:0004497">
    <property type="term" value="F:monooxygenase activity"/>
    <property type="evidence" value="ECO:0007669"/>
    <property type="project" value="UniProtKB-ARBA"/>
</dbReference>
<dbReference type="GO" id="GO:0050660">
    <property type="term" value="F:flavin adenine dinucleotide binding"/>
    <property type="evidence" value="ECO:0007669"/>
    <property type="project" value="InterPro"/>
</dbReference>
<dbReference type="Gene3D" id="3.50.50.60">
    <property type="entry name" value="FAD/NAD(P)-binding domain"/>
    <property type="match status" value="2"/>
</dbReference>
<dbReference type="GO" id="GO:0046872">
    <property type="term" value="F:metal ion binding"/>
    <property type="evidence" value="ECO:0007669"/>
    <property type="project" value="UniProtKB-KW"/>
</dbReference>
<evidence type="ECO:0000256" key="2">
    <source>
        <dbReference type="ARBA" id="ARBA00001966"/>
    </source>
</evidence>
<keyword evidence="17" id="KW-0411">Iron-sulfur</keyword>
<dbReference type="STRING" id="2045.KR76_01525"/>
<dbReference type="PROSITE" id="PS51296">
    <property type="entry name" value="RIESKE"/>
    <property type="match status" value="1"/>
</dbReference>
<dbReference type="PANTHER" id="PTHR43809">
    <property type="entry name" value="NITRITE REDUCTASE (NADH) LARGE SUBUNIT"/>
    <property type="match status" value="1"/>
</dbReference>
<organism evidence="21 22">
    <name type="scientific">Nocardioides simplex</name>
    <name type="common">Arthrobacter simplex</name>
    <dbReference type="NCBI Taxonomy" id="2045"/>
    <lineage>
        <taxon>Bacteria</taxon>
        <taxon>Bacillati</taxon>
        <taxon>Actinomycetota</taxon>
        <taxon>Actinomycetes</taxon>
        <taxon>Propionibacteriales</taxon>
        <taxon>Nocardioidaceae</taxon>
        <taxon>Pimelobacter</taxon>
    </lineage>
</organism>
<accession>A0A0C5XB40</accession>
<dbReference type="AlphaFoldDB" id="A0A0C5XB40"/>
<dbReference type="InterPro" id="IPR023753">
    <property type="entry name" value="FAD/NAD-binding_dom"/>
</dbReference>
<dbReference type="InterPro" id="IPR006067">
    <property type="entry name" value="NO2/SO3_Rdtase_4Fe4S_dom"/>
</dbReference>